<protein>
    <submittedName>
        <fullName evidence="1">Uncharacterized protein</fullName>
    </submittedName>
</protein>
<sequence>MKLDPNSREFLKFLVAQRYVEANQKLGESPNSKVVFMDPKALTHAMAELIEGQPYTGESDTNGNSSHR</sequence>
<evidence type="ECO:0000313" key="2">
    <source>
        <dbReference type="Proteomes" id="UP000095472"/>
    </source>
</evidence>
<keyword evidence="2" id="KW-1185">Reference proteome</keyword>
<gene>
    <name evidence="1" type="ORF">BH720_024080</name>
</gene>
<name>A0ACD5GRK0_9CYAN</name>
<dbReference type="Proteomes" id="UP000095472">
    <property type="component" value="Chromosome"/>
</dbReference>
<proteinExistence type="predicted"/>
<reference evidence="1 2" key="1">
    <citation type="journal article" date="2016" name="Genome Announc.">
        <title>Draft Genome Sequence of the Thermotolerant Cyanobacterium Desertifilum sp. IPPAS B-1220.</title>
        <authorList>
            <person name="Mironov K.S."/>
            <person name="Sinetova M.A."/>
            <person name="Bolatkhan K."/>
            <person name="Zayadan B.K."/>
            <person name="Ustinova V.V."/>
            <person name="Kupriyanova E.V."/>
            <person name="Skrypnik A.N."/>
            <person name="Gogoleva N.E."/>
            <person name="Gogolev Y.V."/>
            <person name="Los D.A."/>
        </authorList>
    </citation>
    <scope>NUCLEOTIDE SEQUENCE [LARGE SCALE GENOMIC DNA]</scope>
    <source>
        <strain evidence="1 2">IPPAS B-1220</strain>
    </source>
</reference>
<evidence type="ECO:0000313" key="1">
    <source>
        <dbReference type="EMBL" id="XPM62686.1"/>
    </source>
</evidence>
<accession>A0ACD5GRK0</accession>
<organism evidence="1 2">
    <name type="scientific">Desertifilum tharense IPPAS B-1220</name>
    <dbReference type="NCBI Taxonomy" id="1781255"/>
    <lineage>
        <taxon>Bacteria</taxon>
        <taxon>Bacillati</taxon>
        <taxon>Cyanobacteriota</taxon>
        <taxon>Cyanophyceae</taxon>
        <taxon>Desertifilales</taxon>
        <taxon>Desertifilaceae</taxon>
        <taxon>Desertifilum</taxon>
    </lineage>
</organism>
<dbReference type="EMBL" id="CP182909">
    <property type="protein sequence ID" value="XPM62686.1"/>
    <property type="molecule type" value="Genomic_DNA"/>
</dbReference>